<organism evidence="1 2">
    <name type="scientific">Tsuneonella dongtanensis</name>
    <dbReference type="NCBI Taxonomy" id="692370"/>
    <lineage>
        <taxon>Bacteria</taxon>
        <taxon>Pseudomonadati</taxon>
        <taxon>Pseudomonadota</taxon>
        <taxon>Alphaproteobacteria</taxon>
        <taxon>Sphingomonadales</taxon>
        <taxon>Erythrobacteraceae</taxon>
        <taxon>Tsuneonella</taxon>
    </lineage>
</organism>
<protein>
    <submittedName>
        <fullName evidence="1">Putative metal-dependent hydrolase</fullName>
    </submittedName>
</protein>
<accession>A0A1B2ADE5</accession>
<dbReference type="Pfam" id="PF10118">
    <property type="entry name" value="Metal_hydrol"/>
    <property type="match status" value="1"/>
</dbReference>
<proteinExistence type="predicted"/>
<dbReference type="PANTHER" id="PTHR39456:SF1">
    <property type="entry name" value="METAL-DEPENDENT HYDROLASE"/>
    <property type="match status" value="1"/>
</dbReference>
<dbReference type="STRING" id="692370.A6F68_01644"/>
<dbReference type="RefSeq" id="WP_067678389.1">
    <property type="nucleotide sequence ID" value="NZ_CP016591.1"/>
</dbReference>
<dbReference type="PANTHER" id="PTHR39456">
    <property type="entry name" value="METAL-DEPENDENT HYDROLASE"/>
    <property type="match status" value="1"/>
</dbReference>
<sequence>MNAPAKFDIEASAPALGTATPDDLDIVVRDRRFLRGQTAKRWWLNGDPIATAWFNALSATFPRGEAFFIESVRAFRDGADPKLAGEIRAFIKQEINHTREHIVLNKLAESSGYDIAFIDKRVEELLALLKDRPAYLNLAATMALEHFTAMFGQELLANPAHLKGAEGDLGDIWRWHSVEEIEHKGVAYDTWLHATRDWSRWRRWKLKSLMMVLVTKRFIGNRVKDMKDLLAQDGLTGWKVTARIWAYLLFRPGFLRRIALPWLAFFLPGFHPWNEDDRHLISKYEGDFSDALLPA</sequence>
<dbReference type="GO" id="GO:0016787">
    <property type="term" value="F:hydrolase activity"/>
    <property type="evidence" value="ECO:0007669"/>
    <property type="project" value="UniProtKB-KW"/>
</dbReference>
<dbReference type="KEGG" id="ado:A6F68_01644"/>
<dbReference type="InterPro" id="IPR016516">
    <property type="entry name" value="UCP07580"/>
</dbReference>
<dbReference type="OrthoDB" id="4760165at2"/>
<gene>
    <name evidence="1" type="ORF">A6F68_01644</name>
</gene>
<keyword evidence="2" id="KW-1185">Reference proteome</keyword>
<reference evidence="1 2" key="1">
    <citation type="submission" date="2016-07" db="EMBL/GenBank/DDBJ databases">
        <title>Complete genome sequence of Altererythrobacter dongtanensis KCTC 22672, a type strain with esterase isolated from tidal flat.</title>
        <authorList>
            <person name="Cheng H."/>
            <person name="Wu Y.-H."/>
            <person name="Zhou P."/>
            <person name="Huo Y.-Y."/>
            <person name="Wang C.-S."/>
            <person name="Xu X.-W."/>
        </authorList>
    </citation>
    <scope>NUCLEOTIDE SEQUENCE [LARGE SCALE GENOMIC DNA]</scope>
    <source>
        <strain evidence="1 2">KCTC 22672</strain>
    </source>
</reference>
<name>A0A1B2ADE5_9SPHN</name>
<dbReference type="PATRIC" id="fig|692370.5.peg.1659"/>
<dbReference type="EMBL" id="CP016591">
    <property type="protein sequence ID" value="ANY20157.1"/>
    <property type="molecule type" value="Genomic_DNA"/>
</dbReference>
<dbReference type="AlphaFoldDB" id="A0A1B2ADE5"/>
<dbReference type="PIRSF" id="PIRSF007580">
    <property type="entry name" value="UCP07580"/>
    <property type="match status" value="1"/>
</dbReference>
<evidence type="ECO:0000313" key="2">
    <source>
        <dbReference type="Proteomes" id="UP000092932"/>
    </source>
</evidence>
<evidence type="ECO:0000313" key="1">
    <source>
        <dbReference type="EMBL" id="ANY20157.1"/>
    </source>
</evidence>
<dbReference type="Proteomes" id="UP000092932">
    <property type="component" value="Chromosome"/>
</dbReference>
<keyword evidence="1" id="KW-0378">Hydrolase</keyword>